<feature type="region of interest" description="Disordered" evidence="1">
    <location>
        <begin position="1"/>
        <end position="33"/>
    </location>
</feature>
<gene>
    <name evidence="2" type="ORF">CRENBAI_012281</name>
</gene>
<sequence>MPFRGSTSTTYWKDTPGQTQNSPLDPSGRAKEMTDGRRFSDVTLCLSDQHHCSDLQVNLNKHVGVLPKQGLFCGGDVPKTSGTGKTCFGLSSLQTVSGFGPVQAHPAPHGDSSML</sequence>
<organism evidence="2 3">
    <name type="scientific">Crenichthys baileyi</name>
    <name type="common">White River springfish</name>
    <dbReference type="NCBI Taxonomy" id="28760"/>
    <lineage>
        <taxon>Eukaryota</taxon>
        <taxon>Metazoa</taxon>
        <taxon>Chordata</taxon>
        <taxon>Craniata</taxon>
        <taxon>Vertebrata</taxon>
        <taxon>Euteleostomi</taxon>
        <taxon>Actinopterygii</taxon>
        <taxon>Neopterygii</taxon>
        <taxon>Teleostei</taxon>
        <taxon>Neoteleostei</taxon>
        <taxon>Acanthomorphata</taxon>
        <taxon>Ovalentaria</taxon>
        <taxon>Atherinomorphae</taxon>
        <taxon>Cyprinodontiformes</taxon>
        <taxon>Goodeidae</taxon>
        <taxon>Crenichthys</taxon>
    </lineage>
</organism>
<evidence type="ECO:0000256" key="1">
    <source>
        <dbReference type="SAM" id="MobiDB-lite"/>
    </source>
</evidence>
<protein>
    <submittedName>
        <fullName evidence="2">Uncharacterized protein</fullName>
    </submittedName>
</protein>
<accession>A0AAV9S7E4</accession>
<evidence type="ECO:0000313" key="2">
    <source>
        <dbReference type="EMBL" id="KAK5617134.1"/>
    </source>
</evidence>
<evidence type="ECO:0000313" key="3">
    <source>
        <dbReference type="Proteomes" id="UP001311232"/>
    </source>
</evidence>
<comment type="caution">
    <text evidence="2">The sequence shown here is derived from an EMBL/GenBank/DDBJ whole genome shotgun (WGS) entry which is preliminary data.</text>
</comment>
<dbReference type="AlphaFoldDB" id="A0AAV9S7E4"/>
<dbReference type="Proteomes" id="UP001311232">
    <property type="component" value="Unassembled WGS sequence"/>
</dbReference>
<name>A0AAV9S7E4_9TELE</name>
<dbReference type="EMBL" id="JAHHUM010000813">
    <property type="protein sequence ID" value="KAK5617134.1"/>
    <property type="molecule type" value="Genomic_DNA"/>
</dbReference>
<feature type="compositionally biased region" description="Polar residues" evidence="1">
    <location>
        <begin position="1"/>
        <end position="24"/>
    </location>
</feature>
<proteinExistence type="predicted"/>
<reference evidence="2 3" key="1">
    <citation type="submission" date="2021-06" db="EMBL/GenBank/DDBJ databases">
        <authorList>
            <person name="Palmer J.M."/>
        </authorList>
    </citation>
    <scope>NUCLEOTIDE SEQUENCE [LARGE SCALE GENOMIC DNA]</scope>
    <source>
        <strain evidence="2 3">MEX-2019</strain>
        <tissue evidence="2">Muscle</tissue>
    </source>
</reference>
<keyword evidence="3" id="KW-1185">Reference proteome</keyword>